<gene>
    <name evidence="2" type="ORF">MBM_05929</name>
</gene>
<dbReference type="OrthoDB" id="5410926at2759"/>
<dbReference type="InParanoid" id="K1X5J6"/>
<feature type="chain" id="PRO_5003852915" description="Gpi-anchored protein" evidence="1">
    <location>
        <begin position="20"/>
        <end position="295"/>
    </location>
</feature>
<evidence type="ECO:0000313" key="2">
    <source>
        <dbReference type="EMBL" id="EKD15918.1"/>
    </source>
</evidence>
<sequence length="295" mass="29243">MRRSCRTYTPLLLLLPISALQIAPFYEPYAVLLSNNESVSAAAHRHELRKRDGNCPADFNSCTTYRDSAGGACCTAGSFCTTDGAQNIACCPTGASCTGSVTIATGTPTGPLLGLTTPADGVVFGASNPSPTTAAAGPPATITDPAAAAAAVSYVANAFFPFPYIPRTYANSAACHSAYQACQTNYAACTAALDGGGGSGVGFGVTIVAPNGGITATATVQNLGLPSATSICSSLSSVGCYNIVSENCAQFGTGPQLGPGATGNAAARQKPAAKGCYAVAGMVAVVGLGIAGQMI</sequence>
<name>K1X5J6_MARBU</name>
<dbReference type="HOGENOM" id="CLU_068709_0_0_1"/>
<dbReference type="STRING" id="1072389.K1X5J6"/>
<reference evidence="2 3" key="1">
    <citation type="journal article" date="2012" name="BMC Genomics">
        <title>Sequencing the genome of Marssonina brunnea reveals fungus-poplar co-evolution.</title>
        <authorList>
            <person name="Zhu S."/>
            <person name="Cao Y.-Z."/>
            <person name="Jiang C."/>
            <person name="Tan B.-Y."/>
            <person name="Wang Z."/>
            <person name="Feng S."/>
            <person name="Zhang L."/>
            <person name="Su X.-H."/>
            <person name="Brejova B."/>
            <person name="Vinar T."/>
            <person name="Xu M."/>
            <person name="Wang M.-X."/>
            <person name="Zhang S.-G."/>
            <person name="Huang M.-R."/>
            <person name="Wu R."/>
            <person name="Zhou Y."/>
        </authorList>
    </citation>
    <scope>NUCLEOTIDE SEQUENCE [LARGE SCALE GENOMIC DNA]</scope>
    <source>
        <strain evidence="2 3">MB_m1</strain>
    </source>
</reference>
<evidence type="ECO:0008006" key="4">
    <source>
        <dbReference type="Google" id="ProtNLM"/>
    </source>
</evidence>
<accession>K1X5J6</accession>
<protein>
    <recommendedName>
        <fullName evidence="4">Gpi-anchored protein</fullName>
    </recommendedName>
</protein>
<dbReference type="EMBL" id="JH921440">
    <property type="protein sequence ID" value="EKD15918.1"/>
    <property type="molecule type" value="Genomic_DNA"/>
</dbReference>
<feature type="signal peptide" evidence="1">
    <location>
        <begin position="1"/>
        <end position="19"/>
    </location>
</feature>
<dbReference type="GeneID" id="18761864"/>
<keyword evidence="1" id="KW-0732">Signal</keyword>
<dbReference type="PANTHER" id="PTHR39599">
    <property type="entry name" value="GPI-ANCHORED PROTEIN (EUROFUNG)-RELATED-RELATED"/>
    <property type="match status" value="1"/>
</dbReference>
<dbReference type="eggNOG" id="ENOG502SQGD">
    <property type="taxonomic scope" value="Eukaryota"/>
</dbReference>
<dbReference type="OMA" id="SICSRDA"/>
<organism evidence="2 3">
    <name type="scientific">Marssonina brunnea f. sp. multigermtubi (strain MB_m1)</name>
    <name type="common">Marssonina leaf spot fungus</name>
    <dbReference type="NCBI Taxonomy" id="1072389"/>
    <lineage>
        <taxon>Eukaryota</taxon>
        <taxon>Fungi</taxon>
        <taxon>Dikarya</taxon>
        <taxon>Ascomycota</taxon>
        <taxon>Pezizomycotina</taxon>
        <taxon>Leotiomycetes</taxon>
        <taxon>Helotiales</taxon>
        <taxon>Drepanopezizaceae</taxon>
        <taxon>Drepanopeziza</taxon>
    </lineage>
</organism>
<dbReference type="KEGG" id="mbe:MBM_05929"/>
<dbReference type="AlphaFoldDB" id="K1X5J6"/>
<proteinExistence type="predicted"/>
<dbReference type="PANTHER" id="PTHR39599:SF1">
    <property type="entry name" value="GPI-ANCHORED PROTEIN (EUROFUNG)"/>
    <property type="match status" value="1"/>
</dbReference>
<evidence type="ECO:0000256" key="1">
    <source>
        <dbReference type="SAM" id="SignalP"/>
    </source>
</evidence>
<evidence type="ECO:0000313" key="3">
    <source>
        <dbReference type="Proteomes" id="UP000006753"/>
    </source>
</evidence>
<dbReference type="Proteomes" id="UP000006753">
    <property type="component" value="Unassembled WGS sequence"/>
</dbReference>
<keyword evidence="3" id="KW-1185">Reference proteome</keyword>
<dbReference type="RefSeq" id="XP_007293818.1">
    <property type="nucleotide sequence ID" value="XM_007293756.1"/>
</dbReference>